<dbReference type="PANTHER" id="PTHR48075:SF5">
    <property type="entry name" value="3-HYDROXYBUTYRYL-COA DEHYDROGENASE"/>
    <property type="match status" value="1"/>
</dbReference>
<dbReference type="Pfam" id="PF00725">
    <property type="entry name" value="3HCDH"/>
    <property type="match status" value="1"/>
</dbReference>
<dbReference type="Proteomes" id="UP000019491">
    <property type="component" value="Unassembled WGS sequence"/>
</dbReference>
<dbReference type="GO" id="GO:0006635">
    <property type="term" value="P:fatty acid beta-oxidation"/>
    <property type="evidence" value="ECO:0007669"/>
    <property type="project" value="TreeGrafter"/>
</dbReference>
<dbReference type="InterPro" id="IPR013328">
    <property type="entry name" value="6PGD_dom2"/>
</dbReference>
<evidence type="ECO:0000259" key="7">
    <source>
        <dbReference type="Pfam" id="PF02737"/>
    </source>
</evidence>
<feature type="binding site" evidence="5">
    <location>
        <position position="117"/>
    </location>
    <ligand>
        <name>NAD(+)</name>
        <dbReference type="ChEBI" id="CHEBI:57540"/>
    </ligand>
</feature>
<feature type="site" description="Important for catalytic activity" evidence="4">
    <location>
        <position position="138"/>
    </location>
</feature>
<keyword evidence="5" id="KW-0520">NAD</keyword>
<evidence type="ECO:0000313" key="8">
    <source>
        <dbReference type="EMBL" id="GAF43682.1"/>
    </source>
</evidence>
<proteinExistence type="inferred from homology"/>
<evidence type="ECO:0000313" key="9">
    <source>
        <dbReference type="Proteomes" id="UP000019491"/>
    </source>
</evidence>
<evidence type="ECO:0000256" key="5">
    <source>
        <dbReference type="PIRSR" id="PIRSR000105-2"/>
    </source>
</evidence>
<dbReference type="SUPFAM" id="SSF51735">
    <property type="entry name" value="NAD(P)-binding Rossmann-fold domains"/>
    <property type="match status" value="1"/>
</dbReference>
<comment type="pathway">
    <text evidence="1">Lipid metabolism; butanoate metabolism.</text>
</comment>
<comment type="caution">
    <text evidence="8">The sequence shown here is derived from an EMBL/GenBank/DDBJ whole genome shotgun (WGS) entry which is preliminary data.</text>
</comment>
<comment type="similarity">
    <text evidence="2">Belongs to the 3-hydroxyacyl-CoA dehydrogenase family.</text>
</comment>
<gene>
    <name evidence="8" type="ORF">RW1_009_01060</name>
</gene>
<dbReference type="PANTHER" id="PTHR48075">
    <property type="entry name" value="3-HYDROXYACYL-COA DEHYDROGENASE FAMILY PROTEIN"/>
    <property type="match status" value="1"/>
</dbReference>
<evidence type="ECO:0000259" key="6">
    <source>
        <dbReference type="Pfam" id="PF00725"/>
    </source>
</evidence>
<feature type="binding site" evidence="5">
    <location>
        <position position="275"/>
    </location>
    <ligand>
        <name>NAD(+)</name>
        <dbReference type="ChEBI" id="CHEBI:57540"/>
    </ligand>
</feature>
<dbReference type="EMBL" id="BAWF01000009">
    <property type="protein sequence ID" value="GAF43682.1"/>
    <property type="molecule type" value="Genomic_DNA"/>
</dbReference>
<evidence type="ECO:0000256" key="3">
    <source>
        <dbReference type="ARBA" id="ARBA00023002"/>
    </source>
</evidence>
<dbReference type="InterPro" id="IPR022694">
    <property type="entry name" value="3-OHacyl-CoA_DH"/>
</dbReference>
<feature type="binding site" evidence="5">
    <location>
        <position position="96"/>
    </location>
    <ligand>
        <name>NAD(+)</name>
        <dbReference type="ChEBI" id="CHEBI:57540"/>
    </ligand>
</feature>
<dbReference type="InterPro" id="IPR006108">
    <property type="entry name" value="3HC_DH_C"/>
</dbReference>
<accession>X0PZ00</accession>
<dbReference type="GO" id="GO:0008691">
    <property type="term" value="F:3-hydroxybutyryl-CoA dehydrogenase activity"/>
    <property type="evidence" value="ECO:0007669"/>
    <property type="project" value="TreeGrafter"/>
</dbReference>
<dbReference type="GO" id="GO:0070403">
    <property type="term" value="F:NAD+ binding"/>
    <property type="evidence" value="ECO:0007669"/>
    <property type="project" value="InterPro"/>
</dbReference>
<dbReference type="PIRSF" id="PIRSF000105">
    <property type="entry name" value="HCDH"/>
    <property type="match status" value="1"/>
</dbReference>
<dbReference type="InterPro" id="IPR006176">
    <property type="entry name" value="3-OHacyl-CoA_DH_NAD-bd"/>
</dbReference>
<feature type="binding site" evidence="5">
    <location>
        <begin position="18"/>
        <end position="23"/>
    </location>
    <ligand>
        <name>NAD(+)</name>
        <dbReference type="ChEBI" id="CHEBI:57540"/>
    </ligand>
</feature>
<feature type="domain" description="3-hydroxyacyl-CoA dehydrogenase C-terminal" evidence="6">
    <location>
        <begin position="185"/>
        <end position="283"/>
    </location>
</feature>
<dbReference type="OrthoDB" id="9771883at2"/>
<dbReference type="Gene3D" id="1.10.1040.10">
    <property type="entry name" value="N-(1-d-carboxylethyl)-l-norvaline Dehydrogenase, domain 2"/>
    <property type="match status" value="1"/>
</dbReference>
<feature type="binding site" evidence="5">
    <location>
        <position position="141"/>
    </location>
    <ligand>
        <name>NAD(+)</name>
        <dbReference type="ChEBI" id="CHEBI:57540"/>
    </ligand>
</feature>
<evidence type="ECO:0000256" key="1">
    <source>
        <dbReference type="ARBA" id="ARBA00005086"/>
    </source>
</evidence>
<feature type="domain" description="3-hydroxyacyl-CoA dehydrogenase NAD binding" evidence="7">
    <location>
        <begin position="14"/>
        <end position="180"/>
    </location>
</feature>
<name>X0PZ00_RHOWR</name>
<keyword evidence="3" id="KW-0560">Oxidoreductase</keyword>
<dbReference type="InterPro" id="IPR036291">
    <property type="entry name" value="NAD(P)-bd_dom_sf"/>
</dbReference>
<feature type="binding site" evidence="5">
    <location>
        <position position="91"/>
    </location>
    <ligand>
        <name>NAD(+)</name>
        <dbReference type="ChEBI" id="CHEBI:57540"/>
    </ligand>
</feature>
<dbReference type="AlphaFoldDB" id="X0PZ00"/>
<dbReference type="Gene3D" id="3.40.50.720">
    <property type="entry name" value="NAD(P)-binding Rossmann-like Domain"/>
    <property type="match status" value="1"/>
</dbReference>
<dbReference type="RefSeq" id="WP_052032952.1">
    <property type="nucleotide sequence ID" value="NZ_BAWF01000009.1"/>
</dbReference>
<evidence type="ECO:0000256" key="4">
    <source>
        <dbReference type="PIRSR" id="PIRSR000105-1"/>
    </source>
</evidence>
<dbReference type="Pfam" id="PF02737">
    <property type="entry name" value="3HCDH_N"/>
    <property type="match status" value="1"/>
</dbReference>
<dbReference type="SUPFAM" id="SSF48179">
    <property type="entry name" value="6-phosphogluconate dehydrogenase C-terminal domain-like"/>
    <property type="match status" value="1"/>
</dbReference>
<reference evidence="8 9" key="1">
    <citation type="submission" date="2014-02" db="EMBL/GenBank/DDBJ databases">
        <title>Whole genome shotgun sequence of Rhodococcus wratislaviensis NBRC 100605.</title>
        <authorList>
            <person name="Hosoyama A."/>
            <person name="Tsuchikane K."/>
            <person name="Yoshida I."/>
            <person name="Ohji S."/>
            <person name="Ichikawa N."/>
            <person name="Yamazoe A."/>
            <person name="Fujita N."/>
        </authorList>
    </citation>
    <scope>NUCLEOTIDE SEQUENCE [LARGE SCALE GENOMIC DNA]</scope>
    <source>
        <strain evidence="8 9">NBRC 100605</strain>
    </source>
</reference>
<organism evidence="8 9">
    <name type="scientific">Rhodococcus wratislaviensis NBRC 100605</name>
    <dbReference type="NCBI Taxonomy" id="1219028"/>
    <lineage>
        <taxon>Bacteria</taxon>
        <taxon>Bacillati</taxon>
        <taxon>Actinomycetota</taxon>
        <taxon>Actinomycetes</taxon>
        <taxon>Mycobacteriales</taxon>
        <taxon>Nocardiaceae</taxon>
        <taxon>Rhodococcus</taxon>
    </lineage>
</organism>
<dbReference type="InterPro" id="IPR008927">
    <property type="entry name" value="6-PGluconate_DH-like_C_sf"/>
</dbReference>
<protein>
    <submittedName>
        <fullName evidence="8">Putative 3-hydroxybutyryl-CoA dehydrogenase</fullName>
    </submittedName>
</protein>
<keyword evidence="9" id="KW-1185">Reference proteome</keyword>
<evidence type="ECO:0000256" key="2">
    <source>
        <dbReference type="ARBA" id="ARBA00009463"/>
    </source>
</evidence>
<sequence length="316" mass="33577">MTSSRNGGGPVPAIAVLGSGLMGHGIAQVLMLAGADVRIWDPDHDVLQQVPARIKEHLQLMNDDSAVEIQLADSIEEAVSGAQIVFEAAPENLRIKQELVAQLDIHAPGAVVASNTSVLRISEIALASNDPGRIVGTHWWNPPYLIPVVEIVRGDQTADATVATVTQVLTDAGKTPVTVNYDVPGFVGNRMQFALWREAMSIVEQGICTAEVVDLVARETFGRRLAAIGPLENADFIGLDLTTAIMDYLLPHLSSATTTPDLVRKVVADGQLGAKTGSGLLDWQEGAREAAEQRLLEHLVSRTPAGHAASAPFGNE</sequence>
<feature type="binding site" evidence="5">
    <location>
        <position position="41"/>
    </location>
    <ligand>
        <name>NAD(+)</name>
        <dbReference type="ChEBI" id="CHEBI:57540"/>
    </ligand>
</feature>